<proteinExistence type="predicted"/>
<sequence length="24" mass="2785">MEEKFSFVVVSLFSSHFLLNLVLV</sequence>
<reference evidence="2" key="1">
    <citation type="submission" date="2018-02" db="EMBL/GenBank/DDBJ databases">
        <title>Rhizophora mucronata_Transcriptome.</title>
        <authorList>
            <person name="Meera S.P."/>
            <person name="Sreeshan A."/>
            <person name="Augustine A."/>
        </authorList>
    </citation>
    <scope>NUCLEOTIDE SEQUENCE</scope>
    <source>
        <tissue evidence="2">Leaf</tissue>
    </source>
</reference>
<evidence type="ECO:0000313" key="2">
    <source>
        <dbReference type="EMBL" id="MBX61214.1"/>
    </source>
</evidence>
<keyword evidence="1" id="KW-0812">Transmembrane</keyword>
<name>A0A2P2Q2M4_RHIMU</name>
<evidence type="ECO:0000256" key="1">
    <source>
        <dbReference type="SAM" id="Phobius"/>
    </source>
</evidence>
<protein>
    <submittedName>
        <fullName evidence="2">Uncharacterized protein</fullName>
    </submittedName>
</protein>
<dbReference type="EMBL" id="GGEC01080730">
    <property type="protein sequence ID" value="MBX61214.1"/>
    <property type="molecule type" value="Transcribed_RNA"/>
</dbReference>
<accession>A0A2P2Q2M4</accession>
<keyword evidence="1" id="KW-1133">Transmembrane helix</keyword>
<feature type="transmembrane region" description="Helical" evidence="1">
    <location>
        <begin position="6"/>
        <end position="23"/>
    </location>
</feature>
<keyword evidence="1" id="KW-0472">Membrane</keyword>
<organism evidence="2">
    <name type="scientific">Rhizophora mucronata</name>
    <name type="common">Asiatic mangrove</name>
    <dbReference type="NCBI Taxonomy" id="61149"/>
    <lineage>
        <taxon>Eukaryota</taxon>
        <taxon>Viridiplantae</taxon>
        <taxon>Streptophyta</taxon>
        <taxon>Embryophyta</taxon>
        <taxon>Tracheophyta</taxon>
        <taxon>Spermatophyta</taxon>
        <taxon>Magnoliopsida</taxon>
        <taxon>eudicotyledons</taxon>
        <taxon>Gunneridae</taxon>
        <taxon>Pentapetalae</taxon>
        <taxon>rosids</taxon>
        <taxon>fabids</taxon>
        <taxon>Malpighiales</taxon>
        <taxon>Rhizophoraceae</taxon>
        <taxon>Rhizophora</taxon>
    </lineage>
</organism>
<dbReference type="AlphaFoldDB" id="A0A2P2Q2M4"/>